<evidence type="ECO:0000313" key="2">
    <source>
        <dbReference type="Proteomes" id="UP000175852"/>
    </source>
</evidence>
<dbReference type="Proteomes" id="UP000175852">
    <property type="component" value="Unassembled WGS sequence"/>
</dbReference>
<name>A0AAX0I573_XANCG</name>
<proteinExistence type="predicted"/>
<dbReference type="EMBL" id="MKCQ01000028">
    <property type="protein sequence ID" value="OEY98615.1"/>
    <property type="molecule type" value="Genomic_DNA"/>
</dbReference>
<evidence type="ECO:0000313" key="1">
    <source>
        <dbReference type="EMBL" id="OEY98615.1"/>
    </source>
</evidence>
<organism evidence="1 2">
    <name type="scientific">Xanthomonas campestris pv. glycines</name>
    <dbReference type="NCBI Taxonomy" id="473421"/>
    <lineage>
        <taxon>Bacteria</taxon>
        <taxon>Pseudomonadati</taxon>
        <taxon>Pseudomonadota</taxon>
        <taxon>Gammaproteobacteria</taxon>
        <taxon>Lysobacterales</taxon>
        <taxon>Lysobacteraceae</taxon>
        <taxon>Xanthomonas</taxon>
    </lineage>
</organism>
<reference evidence="1 2" key="1">
    <citation type="submission" date="2016-09" db="EMBL/GenBank/DDBJ databases">
        <authorList>
            <person name="Wen S.-F."/>
            <person name="Lo A.-C."/>
            <person name="Lin C.-J."/>
            <person name="Tseng T.-T."/>
        </authorList>
    </citation>
    <scope>NUCLEOTIDE SEQUENCE [LARGE SCALE GENOMIC DNA]</scope>
    <source>
        <strain evidence="1 2">12609</strain>
    </source>
</reference>
<evidence type="ECO:0008006" key="3">
    <source>
        <dbReference type="Google" id="ProtNLM"/>
    </source>
</evidence>
<protein>
    <recommendedName>
        <fullName evidence="3">DUF2188 domain-containing protein</fullName>
    </recommendedName>
</protein>
<gene>
    <name evidence="1" type="ORF">BIY41_09610</name>
</gene>
<accession>A0AAX0I573</accession>
<sequence>MIIYYINDQQVSRDECLWAWHRSQTYRLAAHRDAIFPNAEAGSDSEGCANHLAEAGIRIKVAPQPAAAGGDA</sequence>
<comment type="caution">
    <text evidence="1">The sequence shown here is derived from an EMBL/GenBank/DDBJ whole genome shotgun (WGS) entry which is preliminary data.</text>
</comment>
<dbReference type="RefSeq" id="WP_029828737.1">
    <property type="nucleotide sequence ID" value="NZ_CP041963.1"/>
</dbReference>
<dbReference type="AlphaFoldDB" id="A0AAX0I573"/>